<dbReference type="Proteomes" id="UP000172353">
    <property type="component" value="Segment"/>
</dbReference>
<gene>
    <name evidence="5" type="primary">MSV237</name>
</gene>
<dbReference type="InterPro" id="IPR006853">
    <property type="entry name" value="Poxin_vir"/>
</dbReference>
<evidence type="ECO:0000256" key="2">
    <source>
        <dbReference type="ARBA" id="ARBA00022801"/>
    </source>
</evidence>
<evidence type="ECO:0000256" key="3">
    <source>
        <dbReference type="ARBA" id="ARBA00023932"/>
    </source>
</evidence>
<feature type="site" description="Substrate binding" evidence="4">
    <location>
        <position position="164"/>
    </location>
</feature>
<comment type="catalytic activity">
    <reaction evidence="3">
        <text>2',3'-cGAMP + H2O = Gp(2'-5')Ap(3') + H(+)</text>
        <dbReference type="Rhea" id="RHEA:59472"/>
        <dbReference type="ChEBI" id="CHEBI:15377"/>
        <dbReference type="ChEBI" id="CHEBI:15378"/>
        <dbReference type="ChEBI" id="CHEBI:143093"/>
        <dbReference type="ChEBI" id="CHEBI:143098"/>
    </reaction>
    <physiologicalReaction direction="left-to-right" evidence="3">
        <dbReference type="Rhea" id="RHEA:59473"/>
    </physiologicalReaction>
</comment>
<organism evidence="5 6">
    <name type="scientific">Melanoplus sanguinipes entomopoxvirus</name>
    <name type="common">MsEPV</name>
    <dbReference type="NCBI Taxonomy" id="83191"/>
    <lineage>
        <taxon>Viruses</taxon>
        <taxon>Varidnaviria</taxon>
        <taxon>Bamfordvirae</taxon>
        <taxon>Nucleocytoviricota</taxon>
        <taxon>Pokkesviricetes</taxon>
        <taxon>Chitovirales</taxon>
        <taxon>Poxviridae</taxon>
        <taxon>Entomopoxvirinae</taxon>
        <taxon>Deltaentomopoxvirus</taxon>
        <taxon>Deltaentomopoxvirus msanguinipes</taxon>
    </lineage>
</organism>
<dbReference type="GO" id="GO:0016787">
    <property type="term" value="F:hydrolase activity"/>
    <property type="evidence" value="ECO:0007669"/>
    <property type="project" value="UniProtKB-KW"/>
</dbReference>
<dbReference type="RefSeq" id="NP_048308.1">
    <property type="nucleotide sequence ID" value="NC_001993.1"/>
</dbReference>
<feature type="site" description="Substrate binding" evidence="4">
    <location>
        <position position="177"/>
    </location>
</feature>
<dbReference type="Pfam" id="PF04766">
    <property type="entry name" value="Baculo_p26"/>
    <property type="match status" value="1"/>
</dbReference>
<name>Q9YVK5_MSEPV</name>
<dbReference type="EMBL" id="AF063866">
    <property type="protein sequence ID" value="AAC97717.1"/>
    <property type="molecule type" value="Genomic_DNA"/>
</dbReference>
<evidence type="ECO:0000256" key="1">
    <source>
        <dbReference type="ARBA" id="ARBA00022722"/>
    </source>
</evidence>
<feature type="active site" description="Proton donor" evidence="4">
    <location>
        <position position="15"/>
    </location>
</feature>
<evidence type="ECO:0000313" key="5">
    <source>
        <dbReference type="EMBL" id="AAC97717.1"/>
    </source>
</evidence>
<proteinExistence type="inferred from homology"/>
<feature type="site" description="Substrate binding" evidence="4">
    <location>
        <position position="56"/>
    </location>
</feature>
<organismHost>
    <name type="scientific">Melanoplus sanguinipes</name>
    <name type="common">Migratory grasshopper</name>
    <dbReference type="NCBI Taxonomy" id="65742"/>
</organismHost>
<evidence type="ECO:0000256" key="4">
    <source>
        <dbReference type="HAMAP-Rule" id="MF_04143"/>
    </source>
</evidence>
<comment type="caution">
    <text evidence="4">Lacks conserved residue(s) required for the propagation of feature annotation.</text>
</comment>
<dbReference type="GO" id="GO:0061507">
    <property type="term" value="F:2',3'-cyclic GMP-AMP binding"/>
    <property type="evidence" value="ECO:0007669"/>
    <property type="project" value="UniProtKB-UniRule"/>
</dbReference>
<reference evidence="5 6" key="1">
    <citation type="journal article" date="1999" name="J. Virol.">
        <title>The genome of Melanoplus sanguinipes entomopoxvirus.</title>
        <authorList>
            <person name="Afonso C.L."/>
            <person name="Tulman E.R."/>
            <person name="Lu Z."/>
            <person name="Oma E."/>
            <person name="Kutish G.F."/>
            <person name="Rock D.L."/>
        </authorList>
    </citation>
    <scope>NUCLEOTIDE SEQUENCE [LARGE SCALE GENOMIC DNA]</scope>
    <source>
        <strain evidence="5">Tucson</strain>
    </source>
</reference>
<feature type="active site" description="Proton acceptor; shared with catalytic histidine of dimeric partner" evidence="4">
    <location>
        <position position="137"/>
    </location>
</feature>
<comment type="function">
    <text evidence="4">Nuclease that is responsible for viral evasion of host cGAS-STING innate immunity. Cleaves 2',3'-cGAMP which is produced by host cGAS following recognition of cytosolic DNA and blocks the subsequent 2',3'-cGAMP-mediated activation of TMEM173/STING, which normally spreads to adjacent cells and activates the interferon and NF-kappa-B immune responses.</text>
</comment>
<dbReference type="HAMAP" id="MF_04143">
    <property type="entry name" value="Poxins"/>
    <property type="match status" value="1"/>
</dbReference>
<dbReference type="GeneID" id="1449980"/>
<comment type="domain">
    <text evidence="4">The substrate binding site is formed by the N-terminus of a monomer and the C-terminus of the opposite monomer.</text>
</comment>
<keyword evidence="6" id="KW-1185">Reference proteome</keyword>
<accession>Q9YVK5</accession>
<keyword evidence="2 4" id="KW-0378">Hydrolase</keyword>
<feature type="active site" description="Shared with catalytic histidine of dimeric partner" evidence="4">
    <location>
        <position position="133"/>
    </location>
</feature>
<dbReference type="KEGG" id="vg:1449980"/>
<comment type="subunit">
    <text evidence="4">Homodimer.</text>
</comment>
<evidence type="ECO:0000313" key="6">
    <source>
        <dbReference type="Proteomes" id="UP000172353"/>
    </source>
</evidence>
<protein>
    <submittedName>
        <fullName evidence="5">ORF MSV237 putative vaccinia B2R homolog, similar to SW:P20999</fullName>
    </submittedName>
</protein>
<keyword evidence="1 4" id="KW-0540">Nuclease</keyword>
<feature type="site" description="Substrate binding" evidence="4">
    <location>
        <position position="179"/>
    </location>
</feature>
<feature type="site" description="Substrate binding" evidence="4">
    <location>
        <position position="181"/>
    </location>
</feature>
<dbReference type="GO" id="GO:0052170">
    <property type="term" value="P:symbiont-mediated suppression of host innate immune response"/>
    <property type="evidence" value="ECO:0007669"/>
    <property type="project" value="UniProtKB-UniRule"/>
</dbReference>
<dbReference type="OrthoDB" id="4060at10239"/>
<sequence>MFISHHLGGYNESLHAFPDLSTDKVIDVTKYSKIYVDDNMYIISGLMWIFSKIENRYIGGLVPYFVCNDILEGGSLITDENNTAISCVTMKKDNMYALSGLAYETFDQNINVPIYHHELENGHSVYGSIQGKYEIIKEYAKSFKQSSHNSISEYHIWVGEKLIQITSINNDKKEIFRFRIKKGGILADEYVI</sequence>
<dbReference type="PIR" id="T28398">
    <property type="entry name" value="T28398"/>
</dbReference>
<dbReference type="GO" id="GO:0004518">
    <property type="term" value="F:nuclease activity"/>
    <property type="evidence" value="ECO:0007669"/>
    <property type="project" value="UniProtKB-UniRule"/>
</dbReference>